<feature type="compositionally biased region" description="Basic and acidic residues" evidence="1">
    <location>
        <begin position="144"/>
        <end position="166"/>
    </location>
</feature>
<keyword evidence="3" id="KW-1185">Reference proteome</keyword>
<reference evidence="2 3" key="1">
    <citation type="submission" date="2019-02" db="EMBL/GenBank/DDBJ databases">
        <title>Genomic Encyclopedia of Type Strains, Phase IV (KMG-IV): sequencing the most valuable type-strain genomes for metagenomic binning, comparative biology and taxonomic classification.</title>
        <authorList>
            <person name="Goeker M."/>
        </authorList>
    </citation>
    <scope>NUCLEOTIDE SEQUENCE [LARGE SCALE GENOMIC DNA]</scope>
    <source>
        <strain evidence="2 3">DSM 18116</strain>
    </source>
</reference>
<dbReference type="EMBL" id="SGXA01000002">
    <property type="protein sequence ID" value="RZS71189.1"/>
    <property type="molecule type" value="Genomic_DNA"/>
</dbReference>
<feature type="region of interest" description="Disordered" evidence="1">
    <location>
        <begin position="141"/>
        <end position="166"/>
    </location>
</feature>
<evidence type="ECO:0000313" key="3">
    <source>
        <dbReference type="Proteomes" id="UP000293874"/>
    </source>
</evidence>
<dbReference type="Proteomes" id="UP000293874">
    <property type="component" value="Unassembled WGS sequence"/>
</dbReference>
<gene>
    <name evidence="2" type="ORF">EV199_3090</name>
</gene>
<evidence type="ECO:0000256" key="1">
    <source>
        <dbReference type="SAM" id="MobiDB-lite"/>
    </source>
</evidence>
<proteinExistence type="predicted"/>
<protein>
    <submittedName>
        <fullName evidence="2">Uncharacterized protein</fullName>
    </submittedName>
</protein>
<comment type="caution">
    <text evidence="2">The sequence shown here is derived from an EMBL/GenBank/DDBJ whole genome shotgun (WGS) entry which is preliminary data.</text>
</comment>
<sequence length="166" mass="18899">MDPVYFHTDAAIIPLEESALKQYKPYQLIPMKPRVLLAIMALVITLGSCKKSSEDKEPFNLANTEWRGEARMHERDFKPLTVLFKENHEVELIFVPVDAPGDKFTFHGTWGKADDSDELEFKFEKGLETVTSTATLTENNTKMDNGRFKVSSDEHNDAGSFKISRE</sequence>
<accession>A0A4Q7MTF4</accession>
<evidence type="ECO:0000313" key="2">
    <source>
        <dbReference type="EMBL" id="RZS71189.1"/>
    </source>
</evidence>
<dbReference type="AlphaFoldDB" id="A0A4Q7MTF4"/>
<name>A0A4Q7MTF4_9BACT</name>
<organism evidence="2 3">
    <name type="scientific">Pseudobacter ginsenosidimutans</name>
    <dbReference type="NCBI Taxonomy" id="661488"/>
    <lineage>
        <taxon>Bacteria</taxon>
        <taxon>Pseudomonadati</taxon>
        <taxon>Bacteroidota</taxon>
        <taxon>Chitinophagia</taxon>
        <taxon>Chitinophagales</taxon>
        <taxon>Chitinophagaceae</taxon>
        <taxon>Pseudobacter</taxon>
    </lineage>
</organism>